<protein>
    <submittedName>
        <fullName evidence="3">Uncharacterized protein</fullName>
    </submittedName>
</protein>
<dbReference type="AlphaFoldDB" id="A0A2B7YYF3"/>
<reference evidence="3 4" key="1">
    <citation type="submission" date="2017-10" db="EMBL/GenBank/DDBJ databases">
        <title>Comparative genomics in systemic dimorphic fungi from Ajellomycetaceae.</title>
        <authorList>
            <person name="Munoz J.F."/>
            <person name="Mcewen J.G."/>
            <person name="Clay O.K."/>
            <person name="Cuomo C.A."/>
        </authorList>
    </citation>
    <scope>NUCLEOTIDE SEQUENCE [LARGE SCALE GENOMIC DNA]</scope>
    <source>
        <strain evidence="3 4">UAMH7299</strain>
    </source>
</reference>
<accession>A0A2B7YYF3</accession>
<feature type="chain" id="PRO_5012473858" evidence="2">
    <location>
        <begin position="21"/>
        <end position="193"/>
    </location>
</feature>
<evidence type="ECO:0000256" key="2">
    <source>
        <dbReference type="SAM" id="SignalP"/>
    </source>
</evidence>
<keyword evidence="2" id="KW-0732">Signal</keyword>
<feature type="compositionally biased region" description="Acidic residues" evidence="1">
    <location>
        <begin position="102"/>
        <end position="113"/>
    </location>
</feature>
<sequence length="193" mass="20441">MHTFSLLFAASAILFSGSQSQDICLPFCSPIAIQCPPGYTSRNFGPCFTCCISGTGNSTYHGDGNMPNPPKGPASNDRLIKAIRDYNTLQLRQDVPGAPDGGEADGGDDDGDGSETMPPSPVDPPGDGEGMMTRFSRRYNRFALRQDIDDGGDGGDVDNGDGGEGGDVDNGGEDNNNQAVKDNQKWRAKRVVF</sequence>
<dbReference type="EMBL" id="PDNA01000014">
    <property type="protein sequence ID" value="PGH26716.1"/>
    <property type="molecule type" value="Genomic_DNA"/>
</dbReference>
<comment type="caution">
    <text evidence="3">The sequence shown here is derived from an EMBL/GenBank/DDBJ whole genome shotgun (WGS) entry which is preliminary data.</text>
</comment>
<keyword evidence="4" id="KW-1185">Reference proteome</keyword>
<name>A0A2B7YYF3_POLH7</name>
<gene>
    <name evidence="3" type="ORF">AJ80_01662</name>
</gene>
<feature type="compositionally biased region" description="Acidic residues" evidence="1">
    <location>
        <begin position="149"/>
        <end position="172"/>
    </location>
</feature>
<evidence type="ECO:0000313" key="4">
    <source>
        <dbReference type="Proteomes" id="UP000224634"/>
    </source>
</evidence>
<feature type="signal peptide" evidence="2">
    <location>
        <begin position="1"/>
        <end position="20"/>
    </location>
</feature>
<evidence type="ECO:0000313" key="3">
    <source>
        <dbReference type="EMBL" id="PGH26716.1"/>
    </source>
</evidence>
<dbReference type="Proteomes" id="UP000224634">
    <property type="component" value="Unassembled WGS sequence"/>
</dbReference>
<proteinExistence type="predicted"/>
<organism evidence="3 4">
    <name type="scientific">Polytolypa hystricis (strain UAMH7299)</name>
    <dbReference type="NCBI Taxonomy" id="1447883"/>
    <lineage>
        <taxon>Eukaryota</taxon>
        <taxon>Fungi</taxon>
        <taxon>Dikarya</taxon>
        <taxon>Ascomycota</taxon>
        <taxon>Pezizomycotina</taxon>
        <taxon>Eurotiomycetes</taxon>
        <taxon>Eurotiomycetidae</taxon>
        <taxon>Onygenales</taxon>
        <taxon>Onygenales incertae sedis</taxon>
        <taxon>Polytolypa</taxon>
    </lineage>
</organism>
<evidence type="ECO:0000256" key="1">
    <source>
        <dbReference type="SAM" id="MobiDB-lite"/>
    </source>
</evidence>
<feature type="region of interest" description="Disordered" evidence="1">
    <location>
        <begin position="90"/>
        <end position="193"/>
    </location>
</feature>